<name>L1KJ41_9ACTN</name>
<gene>
    <name evidence="1" type="ORF">STRIP9103_01214</name>
</gene>
<evidence type="ECO:0000313" key="1">
    <source>
        <dbReference type="EMBL" id="EKX60612.1"/>
    </source>
</evidence>
<dbReference type="AlphaFoldDB" id="L1KJ41"/>
<dbReference type="RefSeq" id="WP_009339646.1">
    <property type="nucleotide sequence ID" value="NZ_AEJC01000638.1"/>
</dbReference>
<evidence type="ECO:0000313" key="2">
    <source>
        <dbReference type="Proteomes" id="UP000010411"/>
    </source>
</evidence>
<accession>L1KJ41</accession>
<comment type="caution">
    <text evidence="1">The sequence shown here is derived from an EMBL/GenBank/DDBJ whole genome shotgun (WGS) entry which is preliminary data.</text>
</comment>
<protein>
    <recommendedName>
        <fullName evidence="3">Resolvase/invertase-type recombinase catalytic domain-containing protein</fullName>
    </recommendedName>
</protein>
<proteinExistence type="predicted"/>
<organism evidence="1 2">
    <name type="scientific">Streptomyces ipomoeae 91-03</name>
    <dbReference type="NCBI Taxonomy" id="698759"/>
    <lineage>
        <taxon>Bacteria</taxon>
        <taxon>Bacillati</taxon>
        <taxon>Actinomycetota</taxon>
        <taxon>Actinomycetes</taxon>
        <taxon>Kitasatosporales</taxon>
        <taxon>Streptomycetaceae</taxon>
        <taxon>Streptomyces</taxon>
    </lineage>
</organism>
<dbReference type="Proteomes" id="UP000010411">
    <property type="component" value="Unassembled WGS sequence"/>
</dbReference>
<dbReference type="EMBL" id="AEJC01000638">
    <property type="protein sequence ID" value="EKX60612.1"/>
    <property type="molecule type" value="Genomic_DNA"/>
</dbReference>
<evidence type="ECO:0008006" key="3">
    <source>
        <dbReference type="Google" id="ProtNLM"/>
    </source>
</evidence>
<sequence>MKEKPIAYGYMRVRKEASDQELKLIDDRMHACADAHGLWLTYTHYEWGSGIEPHRLIRRLIKDDVRHVIVPSLVQITEHPLMQFIVSESITLDAGALLYEASGLYGRASVS</sequence>
<reference evidence="1 2" key="1">
    <citation type="submission" date="2012-11" db="EMBL/GenBank/DDBJ databases">
        <authorList>
            <person name="Huguet-Tapia J.C."/>
            <person name="Durkin A.S."/>
            <person name="Pettis G.S."/>
            <person name="Badger J.H."/>
        </authorList>
    </citation>
    <scope>NUCLEOTIDE SEQUENCE [LARGE SCALE GENOMIC DNA]</scope>
    <source>
        <strain evidence="1 2">91-03</strain>
    </source>
</reference>
<keyword evidence="2" id="KW-1185">Reference proteome</keyword>
<dbReference type="PATRIC" id="fig|698759.3.peg.8660"/>